<dbReference type="InterPro" id="IPR029068">
    <property type="entry name" value="Glyas_Bleomycin-R_OHBP_Dase"/>
</dbReference>
<protein>
    <submittedName>
        <fullName evidence="2">Glyoxalase</fullName>
    </submittedName>
</protein>
<keyword evidence="3" id="KW-1185">Reference proteome</keyword>
<dbReference type="OrthoDB" id="9798201at2"/>
<comment type="caution">
    <text evidence="2">The sequence shown here is derived from an EMBL/GenBank/DDBJ whole genome shotgun (WGS) entry which is preliminary data.</text>
</comment>
<reference evidence="2" key="2">
    <citation type="submission" date="2020-09" db="EMBL/GenBank/DDBJ databases">
        <authorList>
            <person name="Sun Q."/>
            <person name="Zhou Y."/>
        </authorList>
    </citation>
    <scope>NUCLEOTIDE SEQUENCE</scope>
    <source>
        <strain evidence="2">CGMCC 1.12426</strain>
    </source>
</reference>
<sequence length="117" mass="12968">MAVLRIVVDIETPDVAGLRQFYQALFDLDVNMDLGWIVTLSSGVSMPVQMSLASEGGSGAPVPDLSIEVDDVDEVHDRAKAQGVPIVYDMTDEPWGVRRFFLRDPADKLLNVLTHRR</sequence>
<feature type="domain" description="VOC" evidence="1">
    <location>
        <begin position="2"/>
        <end position="115"/>
    </location>
</feature>
<dbReference type="InterPro" id="IPR037523">
    <property type="entry name" value="VOC_core"/>
</dbReference>
<dbReference type="Gene3D" id="3.10.180.10">
    <property type="entry name" value="2,3-Dihydroxybiphenyl 1,2-Dioxygenase, domain 1"/>
    <property type="match status" value="1"/>
</dbReference>
<proteinExistence type="predicted"/>
<organism evidence="2 3">
    <name type="scientific">Roseibium aquae</name>
    <dbReference type="NCBI Taxonomy" id="1323746"/>
    <lineage>
        <taxon>Bacteria</taxon>
        <taxon>Pseudomonadati</taxon>
        <taxon>Pseudomonadota</taxon>
        <taxon>Alphaproteobacteria</taxon>
        <taxon>Hyphomicrobiales</taxon>
        <taxon>Stappiaceae</taxon>
        <taxon>Roseibium</taxon>
    </lineage>
</organism>
<dbReference type="Proteomes" id="UP000605148">
    <property type="component" value="Unassembled WGS sequence"/>
</dbReference>
<accession>A0A916TJD5</accession>
<gene>
    <name evidence="2" type="ORF">GCM10011316_18680</name>
</gene>
<dbReference type="Pfam" id="PF00903">
    <property type="entry name" value="Glyoxalase"/>
    <property type="match status" value="1"/>
</dbReference>
<dbReference type="InterPro" id="IPR004360">
    <property type="entry name" value="Glyas_Fos-R_dOase_dom"/>
</dbReference>
<evidence type="ECO:0000259" key="1">
    <source>
        <dbReference type="PROSITE" id="PS51819"/>
    </source>
</evidence>
<evidence type="ECO:0000313" key="3">
    <source>
        <dbReference type="Proteomes" id="UP000605148"/>
    </source>
</evidence>
<dbReference type="AlphaFoldDB" id="A0A916TJD5"/>
<dbReference type="PROSITE" id="PS51819">
    <property type="entry name" value="VOC"/>
    <property type="match status" value="1"/>
</dbReference>
<dbReference type="RefSeq" id="WP_150496033.1">
    <property type="nucleotide sequence ID" value="NZ_BMFA01000005.1"/>
</dbReference>
<reference evidence="2" key="1">
    <citation type="journal article" date="2014" name="Int. J. Syst. Evol. Microbiol.">
        <title>Complete genome sequence of Corynebacterium casei LMG S-19264T (=DSM 44701T), isolated from a smear-ripened cheese.</title>
        <authorList>
            <consortium name="US DOE Joint Genome Institute (JGI-PGF)"/>
            <person name="Walter F."/>
            <person name="Albersmeier A."/>
            <person name="Kalinowski J."/>
            <person name="Ruckert C."/>
        </authorList>
    </citation>
    <scope>NUCLEOTIDE SEQUENCE</scope>
    <source>
        <strain evidence="2">CGMCC 1.12426</strain>
    </source>
</reference>
<name>A0A916TJD5_9HYPH</name>
<evidence type="ECO:0000313" key="2">
    <source>
        <dbReference type="EMBL" id="GGB46837.1"/>
    </source>
</evidence>
<dbReference type="EMBL" id="BMFA01000005">
    <property type="protein sequence ID" value="GGB46837.1"/>
    <property type="molecule type" value="Genomic_DNA"/>
</dbReference>
<dbReference type="SUPFAM" id="SSF54593">
    <property type="entry name" value="Glyoxalase/Bleomycin resistance protein/Dihydroxybiphenyl dioxygenase"/>
    <property type="match status" value="1"/>
</dbReference>